<reference evidence="1" key="1">
    <citation type="submission" date="2020-08" db="EMBL/GenBank/DDBJ databases">
        <title>Multicomponent nature underlies the extraordinary mechanical properties of spider dragline silk.</title>
        <authorList>
            <person name="Kono N."/>
            <person name="Nakamura H."/>
            <person name="Mori M."/>
            <person name="Yoshida Y."/>
            <person name="Ohtoshi R."/>
            <person name="Malay A.D."/>
            <person name="Moran D.A.P."/>
            <person name="Tomita M."/>
            <person name="Numata K."/>
            <person name="Arakawa K."/>
        </authorList>
    </citation>
    <scope>NUCLEOTIDE SEQUENCE</scope>
</reference>
<comment type="caution">
    <text evidence="1">The sequence shown here is derived from an EMBL/GenBank/DDBJ whole genome shotgun (WGS) entry which is preliminary data.</text>
</comment>
<sequence length="97" mass="11378">MNHDSFYFCPNESSAETRELEKKNKLLLTKAYSSFPPISPCRGLSKREADSSCLKFFCLQALRAQTHPCLWLPWKRIPASATYMEYHLFFHFLSRLV</sequence>
<gene>
    <name evidence="1" type="ORF">NPIL_502871</name>
</gene>
<evidence type="ECO:0000313" key="2">
    <source>
        <dbReference type="Proteomes" id="UP000887013"/>
    </source>
</evidence>
<protein>
    <submittedName>
        <fullName evidence="1">Uncharacterized protein</fullName>
    </submittedName>
</protein>
<evidence type="ECO:0000313" key="1">
    <source>
        <dbReference type="EMBL" id="GFT97392.1"/>
    </source>
</evidence>
<keyword evidence="2" id="KW-1185">Reference proteome</keyword>
<dbReference type="AlphaFoldDB" id="A0A8X6Q2T6"/>
<name>A0A8X6Q2T6_NEPPI</name>
<dbReference type="EMBL" id="BMAW01075519">
    <property type="protein sequence ID" value="GFT97392.1"/>
    <property type="molecule type" value="Genomic_DNA"/>
</dbReference>
<dbReference type="Proteomes" id="UP000887013">
    <property type="component" value="Unassembled WGS sequence"/>
</dbReference>
<proteinExistence type="predicted"/>
<accession>A0A8X6Q2T6</accession>
<organism evidence="1 2">
    <name type="scientific">Nephila pilipes</name>
    <name type="common">Giant wood spider</name>
    <name type="synonym">Nephila maculata</name>
    <dbReference type="NCBI Taxonomy" id="299642"/>
    <lineage>
        <taxon>Eukaryota</taxon>
        <taxon>Metazoa</taxon>
        <taxon>Ecdysozoa</taxon>
        <taxon>Arthropoda</taxon>
        <taxon>Chelicerata</taxon>
        <taxon>Arachnida</taxon>
        <taxon>Araneae</taxon>
        <taxon>Araneomorphae</taxon>
        <taxon>Entelegynae</taxon>
        <taxon>Araneoidea</taxon>
        <taxon>Nephilidae</taxon>
        <taxon>Nephila</taxon>
    </lineage>
</organism>